<feature type="chain" id="PRO_5046176938" description="Outer membrane protein beta-barrel domain-containing protein" evidence="2">
    <location>
        <begin position="21"/>
        <end position="185"/>
    </location>
</feature>
<feature type="signal peptide" evidence="2">
    <location>
        <begin position="1"/>
        <end position="20"/>
    </location>
</feature>
<dbReference type="Pfam" id="PF13505">
    <property type="entry name" value="OMP_b-brl"/>
    <property type="match status" value="1"/>
</dbReference>
<evidence type="ECO:0000313" key="4">
    <source>
        <dbReference type="EMBL" id="CAH0532220.1"/>
    </source>
</evidence>
<dbReference type="EMBL" id="CAKLDI010000001">
    <property type="protein sequence ID" value="CAH0532220.1"/>
    <property type="molecule type" value="Genomic_DNA"/>
</dbReference>
<dbReference type="InterPro" id="IPR011250">
    <property type="entry name" value="OMP/PagP_B-barrel"/>
</dbReference>
<gene>
    <name evidence="4" type="ORF">VST7929_00031</name>
</gene>
<evidence type="ECO:0000256" key="2">
    <source>
        <dbReference type="SAM" id="SignalP"/>
    </source>
</evidence>
<accession>A0ABN8DNI2</accession>
<dbReference type="SUPFAM" id="SSF56925">
    <property type="entry name" value="OMPA-like"/>
    <property type="match status" value="1"/>
</dbReference>
<reference evidence="4" key="1">
    <citation type="submission" date="2021-11" db="EMBL/GenBank/DDBJ databases">
        <authorList>
            <person name="Rodrigo-Torres L."/>
            <person name="Arahal R. D."/>
            <person name="Lucena T."/>
        </authorList>
    </citation>
    <scope>NUCLEOTIDE SEQUENCE</scope>
    <source>
        <strain evidence="4">CECT 7929</strain>
    </source>
</reference>
<evidence type="ECO:0000313" key="5">
    <source>
        <dbReference type="Proteomes" id="UP000838672"/>
    </source>
</evidence>
<evidence type="ECO:0000256" key="1">
    <source>
        <dbReference type="ARBA" id="ARBA00022729"/>
    </source>
</evidence>
<dbReference type="Proteomes" id="UP000838672">
    <property type="component" value="Unassembled WGS sequence"/>
</dbReference>
<sequence>MNHKIKLIALCGLLSCTAQAHTNDNHFYAGVDAAIANNTKLSNAIEEQNDLGANIYLGYHMPINRSFDLGVEGEFRKINTVDFSPSHNIDGDAYFINLRGKLTDPDRSNPLYSGFLVGLGSLSTDENNGAQSISDSHTAYQAGLEIGYQANQFDVSVGYRVLYSKFSFDQKMVTHGLTAGVRYYF</sequence>
<organism evidence="4 5">
    <name type="scientific">Vibrio stylophorae</name>
    <dbReference type="NCBI Taxonomy" id="659351"/>
    <lineage>
        <taxon>Bacteria</taxon>
        <taxon>Pseudomonadati</taxon>
        <taxon>Pseudomonadota</taxon>
        <taxon>Gammaproteobacteria</taxon>
        <taxon>Vibrionales</taxon>
        <taxon>Vibrionaceae</taxon>
        <taxon>Vibrio</taxon>
    </lineage>
</organism>
<protein>
    <recommendedName>
        <fullName evidence="3">Outer membrane protein beta-barrel domain-containing protein</fullName>
    </recommendedName>
</protein>
<evidence type="ECO:0000259" key="3">
    <source>
        <dbReference type="Pfam" id="PF13505"/>
    </source>
</evidence>
<dbReference type="Gene3D" id="2.40.160.20">
    <property type="match status" value="1"/>
</dbReference>
<comment type="caution">
    <text evidence="4">The sequence shown here is derived from an EMBL/GenBank/DDBJ whole genome shotgun (WGS) entry which is preliminary data.</text>
</comment>
<keyword evidence="5" id="KW-1185">Reference proteome</keyword>
<name>A0ABN8DNI2_9VIBR</name>
<dbReference type="RefSeq" id="WP_237463997.1">
    <property type="nucleotide sequence ID" value="NZ_CAKLDI010000001.1"/>
</dbReference>
<feature type="domain" description="Outer membrane protein beta-barrel" evidence="3">
    <location>
        <begin position="9"/>
        <end position="185"/>
    </location>
</feature>
<dbReference type="InterPro" id="IPR027385">
    <property type="entry name" value="Beta-barrel_OMP"/>
</dbReference>
<keyword evidence="1 2" id="KW-0732">Signal</keyword>
<proteinExistence type="predicted"/>